<proteinExistence type="predicted"/>
<comment type="caution">
    <text evidence="1">The sequence shown here is derived from an EMBL/GenBank/DDBJ whole genome shotgun (WGS) entry which is preliminary data.</text>
</comment>
<evidence type="ECO:0000313" key="1">
    <source>
        <dbReference type="EMBL" id="TQL97864.1"/>
    </source>
</evidence>
<dbReference type="Pfam" id="PF09424">
    <property type="entry name" value="YqeY"/>
    <property type="match status" value="1"/>
</dbReference>
<sequence>MTNDAAQTQPPDRPLLRRRLRDALVAAMKERDRVAVSVLRSTLAAIDNAEAVDATAPAGGSSAIESSPVGVGVAEVERRALSDDDIVQIVRAEAADREAAALDYDRAGRQERAEALRAEAKVLSSHL</sequence>
<dbReference type="SUPFAM" id="SSF89095">
    <property type="entry name" value="GatB/YqeY motif"/>
    <property type="match status" value="1"/>
</dbReference>
<keyword evidence="2" id="KW-1185">Reference proteome</keyword>
<dbReference type="InterPro" id="IPR019004">
    <property type="entry name" value="YqeY/Aim41"/>
</dbReference>
<protein>
    <recommendedName>
        <fullName evidence="3">Yqey-like protein</fullName>
    </recommendedName>
</protein>
<organism evidence="1 2">
    <name type="scientific">Actinoallomurus bryophytorum</name>
    <dbReference type="NCBI Taxonomy" id="1490222"/>
    <lineage>
        <taxon>Bacteria</taxon>
        <taxon>Bacillati</taxon>
        <taxon>Actinomycetota</taxon>
        <taxon>Actinomycetes</taxon>
        <taxon>Streptosporangiales</taxon>
        <taxon>Thermomonosporaceae</taxon>
        <taxon>Actinoallomurus</taxon>
    </lineage>
</organism>
<dbReference type="Gene3D" id="1.10.1510.10">
    <property type="entry name" value="Uncharacterised protein YqeY/AIM41 PF09424, N-terminal domain"/>
    <property type="match status" value="1"/>
</dbReference>
<dbReference type="GO" id="GO:0016884">
    <property type="term" value="F:carbon-nitrogen ligase activity, with glutamine as amido-N-donor"/>
    <property type="evidence" value="ECO:0007669"/>
    <property type="project" value="InterPro"/>
</dbReference>
<dbReference type="RefSeq" id="WP_246121683.1">
    <property type="nucleotide sequence ID" value="NZ_VFOZ01000001.1"/>
</dbReference>
<dbReference type="EMBL" id="VFOZ01000001">
    <property type="protein sequence ID" value="TQL97864.1"/>
    <property type="molecule type" value="Genomic_DNA"/>
</dbReference>
<dbReference type="Proteomes" id="UP000316096">
    <property type="component" value="Unassembled WGS sequence"/>
</dbReference>
<dbReference type="InterPro" id="IPR042184">
    <property type="entry name" value="YqeY/Aim41_N"/>
</dbReference>
<dbReference type="AlphaFoldDB" id="A0A543CL72"/>
<dbReference type="PANTHER" id="PTHR28055:SF1">
    <property type="entry name" value="ALTERED INHERITANCE OF MITOCHONDRIA PROTEIN 41, MITOCHONDRIAL"/>
    <property type="match status" value="1"/>
</dbReference>
<dbReference type="InterPro" id="IPR003789">
    <property type="entry name" value="Asn/Gln_tRNA_amidoTrase-B-like"/>
</dbReference>
<reference evidence="1 2" key="1">
    <citation type="submission" date="2019-06" db="EMBL/GenBank/DDBJ databases">
        <title>Sequencing the genomes of 1000 actinobacteria strains.</title>
        <authorList>
            <person name="Klenk H.-P."/>
        </authorList>
    </citation>
    <scope>NUCLEOTIDE SEQUENCE [LARGE SCALE GENOMIC DNA]</scope>
    <source>
        <strain evidence="1 2">DSM 102200</strain>
    </source>
</reference>
<dbReference type="PANTHER" id="PTHR28055">
    <property type="entry name" value="ALTERED INHERITANCE OF MITOCHONDRIA PROTEIN 41, MITOCHONDRIAL"/>
    <property type="match status" value="1"/>
</dbReference>
<evidence type="ECO:0000313" key="2">
    <source>
        <dbReference type="Proteomes" id="UP000316096"/>
    </source>
</evidence>
<evidence type="ECO:0008006" key="3">
    <source>
        <dbReference type="Google" id="ProtNLM"/>
    </source>
</evidence>
<name>A0A543CL72_9ACTN</name>
<accession>A0A543CL72</accession>
<gene>
    <name evidence="1" type="ORF">FB559_3473</name>
</gene>